<keyword evidence="11" id="KW-1185">Reference proteome</keyword>
<dbReference type="InterPro" id="IPR014746">
    <property type="entry name" value="Gln_synth/guanido_kin_cat_dom"/>
</dbReference>
<dbReference type="Proteomes" id="UP000008915">
    <property type="component" value="Chromosome"/>
</dbReference>
<dbReference type="PANTHER" id="PTHR43785">
    <property type="entry name" value="GAMMA-GLUTAMYLPUTRESCINE SYNTHETASE"/>
    <property type="match status" value="1"/>
</dbReference>
<dbReference type="GO" id="GO:0006542">
    <property type="term" value="P:glutamine biosynthetic process"/>
    <property type="evidence" value="ECO:0007669"/>
    <property type="project" value="InterPro"/>
</dbReference>
<dbReference type="Pfam" id="PF00120">
    <property type="entry name" value="Gln-synt_C"/>
    <property type="match status" value="1"/>
</dbReference>
<dbReference type="InterPro" id="IPR008147">
    <property type="entry name" value="Gln_synt_N"/>
</dbReference>
<dbReference type="SMART" id="SM01230">
    <property type="entry name" value="Gln-synt_C"/>
    <property type="match status" value="1"/>
</dbReference>
<evidence type="ECO:0000256" key="6">
    <source>
        <dbReference type="ARBA" id="ARBA00022842"/>
    </source>
</evidence>
<proteinExistence type="inferred from homology"/>
<dbReference type="OrthoDB" id="9807095at2"/>
<dbReference type="Pfam" id="PF16952">
    <property type="entry name" value="Gln-synt_N_2"/>
    <property type="match status" value="1"/>
</dbReference>
<evidence type="ECO:0000256" key="2">
    <source>
        <dbReference type="ARBA" id="ARBA00009897"/>
    </source>
</evidence>
<dbReference type="GO" id="GO:0004356">
    <property type="term" value="F:glutamine synthetase activity"/>
    <property type="evidence" value="ECO:0007669"/>
    <property type="project" value="UniProtKB-EC"/>
</dbReference>
<evidence type="ECO:0000256" key="5">
    <source>
        <dbReference type="ARBA" id="ARBA00022840"/>
    </source>
</evidence>
<keyword evidence="5" id="KW-0067">ATP-binding</keyword>
<dbReference type="InterPro" id="IPR036651">
    <property type="entry name" value="Gln_synt_N_sf"/>
</dbReference>
<dbReference type="KEGG" id="tmr:Tmar_1908"/>
<accession>E6SIQ1</accession>
<name>E6SIQ1_THEM7</name>
<evidence type="ECO:0000313" key="10">
    <source>
        <dbReference type="EMBL" id="ADU51995.1"/>
    </source>
</evidence>
<evidence type="ECO:0000259" key="9">
    <source>
        <dbReference type="PROSITE" id="PS51987"/>
    </source>
</evidence>
<dbReference type="RefSeq" id="WP_013496296.1">
    <property type="nucleotide sequence ID" value="NC_014831.1"/>
</dbReference>
<keyword evidence="3 10" id="KW-0436">Ligase</keyword>
<evidence type="ECO:0000256" key="8">
    <source>
        <dbReference type="RuleBase" id="RU000384"/>
    </source>
</evidence>
<dbReference type="InterPro" id="IPR008146">
    <property type="entry name" value="Gln_synth_cat_dom"/>
</dbReference>
<dbReference type="SUPFAM" id="SSF55931">
    <property type="entry name" value="Glutamine synthetase/guanido kinase"/>
    <property type="match status" value="1"/>
</dbReference>
<gene>
    <name evidence="10" type="ordered locus">Tmar_1908</name>
</gene>
<keyword evidence="6" id="KW-0460">Magnesium</keyword>
<comment type="similarity">
    <text evidence="2 7 8">Belongs to the glutamine synthetase family.</text>
</comment>
<dbReference type="EC" id="6.3.1.2" evidence="10"/>
<evidence type="ECO:0000256" key="1">
    <source>
        <dbReference type="ARBA" id="ARBA00001946"/>
    </source>
</evidence>
<dbReference type="GO" id="GO:0005524">
    <property type="term" value="F:ATP binding"/>
    <property type="evidence" value="ECO:0007669"/>
    <property type="project" value="UniProtKB-KW"/>
</dbReference>
<dbReference type="PROSITE" id="PS51987">
    <property type="entry name" value="GS_CATALYTIC"/>
    <property type="match status" value="1"/>
</dbReference>
<keyword evidence="4" id="KW-0547">Nucleotide-binding</keyword>
<feature type="domain" description="GS catalytic" evidence="9">
    <location>
        <begin position="121"/>
        <end position="458"/>
    </location>
</feature>
<dbReference type="EMBL" id="CP002344">
    <property type="protein sequence ID" value="ADU51995.1"/>
    <property type="molecule type" value="Genomic_DNA"/>
</dbReference>
<dbReference type="HOGENOM" id="CLU_017290_6_0_9"/>
<reference evidence="11" key="2">
    <citation type="journal article" date="2010" name="Stand. Genomic Sci.">
        <title>Complete genome sequence of Thermaerobacter marianensis type strain (7p75aT).</title>
        <authorList>
            <person name="Han C."/>
            <person name="Gu W."/>
            <person name="Zhang X."/>
            <person name="Lapidus A."/>
            <person name="Nolan M."/>
            <person name="Copeland A."/>
            <person name="Lucas S."/>
            <person name="Glavina Del Rio T."/>
            <person name="Tice H."/>
            <person name="Cheng J."/>
            <person name="Tapia R."/>
            <person name="Goodwin L."/>
            <person name="Pitluck S."/>
            <person name="Pagani I."/>
            <person name="Ivanova N."/>
            <person name="Mavromatis K."/>
            <person name="Mikhailova N."/>
            <person name="Pati A."/>
            <person name="Chen A."/>
            <person name="Palaniappan K."/>
            <person name="Land M."/>
            <person name="Hauser L."/>
            <person name="Chang Y."/>
            <person name="Jeffries C."/>
            <person name="Schneider S."/>
            <person name="Rohde M."/>
            <person name="Goker M."/>
            <person name="Pukall R."/>
            <person name="Woyke T."/>
            <person name="Bristow J."/>
            <person name="Eisen J."/>
            <person name="Markowitz V."/>
            <person name="Hugenholtz P."/>
            <person name="Kyrpides N."/>
            <person name="Klenk H."/>
            <person name="Detter J."/>
        </authorList>
    </citation>
    <scope>NUCLEOTIDE SEQUENCE [LARGE SCALE GENOMIC DNA]</scope>
    <source>
        <strain evidence="11">ATCC 700841 / DSM 12885 / JCM 10246 / 7p75a</strain>
    </source>
</reference>
<evidence type="ECO:0000256" key="3">
    <source>
        <dbReference type="ARBA" id="ARBA00022598"/>
    </source>
</evidence>
<dbReference type="PANTHER" id="PTHR43785:SF12">
    <property type="entry name" value="TYPE-1 GLUTAMINE SYNTHETASE 2"/>
    <property type="match status" value="1"/>
</dbReference>
<dbReference type="AlphaFoldDB" id="E6SIQ1"/>
<protein>
    <submittedName>
        <fullName evidence="10">Glutamate--ammonia ligase</fullName>
        <ecNumber evidence="10">6.3.1.2</ecNumber>
    </submittedName>
</protein>
<dbReference type="SUPFAM" id="SSF54368">
    <property type="entry name" value="Glutamine synthetase, N-terminal domain"/>
    <property type="match status" value="1"/>
</dbReference>
<evidence type="ECO:0000256" key="7">
    <source>
        <dbReference type="PROSITE-ProRule" id="PRU01331"/>
    </source>
</evidence>
<reference evidence="10 11" key="1">
    <citation type="journal article" date="2010" name="Stand. Genomic Sci.">
        <title>Complete genome sequence of Thermaerobacter marianensis type strain (7p75a).</title>
        <authorList>
            <person name="Han C."/>
            <person name="Gu W."/>
            <person name="Zhang X."/>
            <person name="Lapidus A."/>
            <person name="Nolan M."/>
            <person name="Copeland A."/>
            <person name="Lucas S."/>
            <person name="Del Rio T.G."/>
            <person name="Tice H."/>
            <person name="Cheng J.F."/>
            <person name="Tapia R."/>
            <person name="Goodwin L."/>
            <person name="Pitluck S."/>
            <person name="Pagani I."/>
            <person name="Ivanova N."/>
            <person name="Mavromatis K."/>
            <person name="Mikhailova N."/>
            <person name="Pati A."/>
            <person name="Chen A."/>
            <person name="Palaniappan K."/>
            <person name="Land M."/>
            <person name="Hauser L."/>
            <person name="Chang Y.J."/>
            <person name="Jeffries C.D."/>
            <person name="Schneider S."/>
            <person name="Rohde M."/>
            <person name="Goker M."/>
            <person name="Pukall R."/>
            <person name="Woyke T."/>
            <person name="Bristow J."/>
            <person name="Eisen J.A."/>
            <person name="Markowitz V."/>
            <person name="Hugenholtz P."/>
            <person name="Kyrpides N.C."/>
            <person name="Klenk H.P."/>
            <person name="Detter J.C."/>
        </authorList>
    </citation>
    <scope>NUCLEOTIDE SEQUENCE [LARGE SCALE GENOMIC DNA]</scope>
    <source>
        <strain evidence="11">ATCC 700841 / DSM 12885 / JCM 10246 / 7p75a</strain>
    </source>
</reference>
<dbReference type="STRING" id="644966.Tmar_1908"/>
<evidence type="ECO:0000313" key="11">
    <source>
        <dbReference type="Proteomes" id="UP000008915"/>
    </source>
</evidence>
<dbReference type="Gene3D" id="3.30.590.10">
    <property type="entry name" value="Glutamine synthetase/guanido kinase, catalytic domain"/>
    <property type="match status" value="1"/>
</dbReference>
<organism evidence="10 11">
    <name type="scientific">Thermaerobacter marianensis (strain ATCC 700841 / DSM 12885 / JCM 10246 / 7p75a)</name>
    <dbReference type="NCBI Taxonomy" id="644966"/>
    <lineage>
        <taxon>Bacteria</taxon>
        <taxon>Bacillati</taxon>
        <taxon>Bacillota</taxon>
        <taxon>Clostridia</taxon>
        <taxon>Eubacteriales</taxon>
        <taxon>Clostridiales Family XVII. Incertae Sedis</taxon>
        <taxon>Thermaerobacter</taxon>
    </lineage>
</organism>
<dbReference type="InterPro" id="IPR027303">
    <property type="entry name" value="Gln_synth_gly_rich_site"/>
</dbReference>
<dbReference type="eggNOG" id="COG0174">
    <property type="taxonomic scope" value="Bacteria"/>
</dbReference>
<dbReference type="Gene3D" id="3.10.20.70">
    <property type="entry name" value="Glutamine synthetase, N-terminal domain"/>
    <property type="match status" value="1"/>
</dbReference>
<dbReference type="PROSITE" id="PS00181">
    <property type="entry name" value="GLNA_ATP"/>
    <property type="match status" value="1"/>
</dbReference>
<comment type="cofactor">
    <cofactor evidence="1">
        <name>Mg(2+)</name>
        <dbReference type="ChEBI" id="CHEBI:18420"/>
    </cofactor>
</comment>
<evidence type="ECO:0000256" key="4">
    <source>
        <dbReference type="ARBA" id="ARBA00022741"/>
    </source>
</evidence>
<sequence>MREGIGVSGHELERLITDLQARGIRMLRYLYVDNDGVIRGFVGRVENAVQDFQDGVTVALAMPFFTAFDHLVPGTRYGCTGEWRLKPAPETLRALPYAPGHAAVLCDFATLDLRPAPEVCARTQLRRVLDRLTRETGLTLKVGLENEFYLVTREDGRWVPADQALCFHTSAMNRHHRFVEQVVRQLAEQGIEVESYYPEYGHGQQEFAYRYADALLACDEQIFARETIRAVAEQHQLVATFMPKPFADQAGSGMHMHLSLWDGERNVFYDEQDPHGLSDVAYHFIAGLIAHAPAVCAFTAASINSYRRLAPNAWAAVFACYGIDNREAVIRVPSPLHGRKGKTTRVEFKAVDAAGNPYLAVAAVVAAGLDGIRRGLRPGDPVAENPADLRPAEREERGIRRLPGSLPEALAALEQDTWFHEVFGEAFIQEYVQMKRHDWAEFMAHVTDWELERYLKAF</sequence>